<dbReference type="Proteomes" id="UP000325013">
    <property type="component" value="Unassembled WGS sequence"/>
</dbReference>
<gene>
    <name evidence="1" type="ORF">EPJ67_09460</name>
</gene>
<reference evidence="1 2" key="1">
    <citation type="journal article" date="1992" name="Lakartidningen">
        <title>[Penicillin V and not amoxicillin is the first choice preparation in acute otitis].</title>
        <authorList>
            <person name="Kamme C."/>
            <person name="Lundgren K."/>
            <person name="Prellner K."/>
        </authorList>
    </citation>
    <scope>NUCLEOTIDE SEQUENCE [LARGE SCALE GENOMIC DNA]</scope>
    <source>
        <strain evidence="1 2">PC2777IV</strain>
    </source>
</reference>
<evidence type="ECO:0000313" key="2">
    <source>
        <dbReference type="Proteomes" id="UP000325013"/>
    </source>
</evidence>
<dbReference type="PROSITE" id="PS51257">
    <property type="entry name" value="PROKAR_LIPOPROTEIN"/>
    <property type="match status" value="1"/>
</dbReference>
<proteinExistence type="predicted"/>
<organism evidence="1 2">
    <name type="scientific">Brachyspira aalborgi</name>
    <dbReference type="NCBI Taxonomy" id="29522"/>
    <lineage>
        <taxon>Bacteria</taxon>
        <taxon>Pseudomonadati</taxon>
        <taxon>Spirochaetota</taxon>
        <taxon>Spirochaetia</taxon>
        <taxon>Brachyspirales</taxon>
        <taxon>Brachyspiraceae</taxon>
        <taxon>Brachyspira</taxon>
    </lineage>
</organism>
<accession>A0A5C8G186</accession>
<dbReference type="RefSeq" id="WP_147529363.1">
    <property type="nucleotide sequence ID" value="NZ_SAYJ01000018.1"/>
</dbReference>
<name>A0A5C8G186_9SPIR</name>
<protein>
    <submittedName>
        <fullName evidence="1">Uncharacterized protein</fullName>
    </submittedName>
</protein>
<dbReference type="EMBL" id="SAYJ01000018">
    <property type="protein sequence ID" value="TXJ55783.1"/>
    <property type="molecule type" value="Genomic_DNA"/>
</dbReference>
<evidence type="ECO:0000313" key="1">
    <source>
        <dbReference type="EMBL" id="TXJ55783.1"/>
    </source>
</evidence>
<dbReference type="AlphaFoldDB" id="A0A5C8G186"/>
<sequence length="148" mass="16416">MKNIKNKKIFTLLIVAVLILGLSLSCKSNEEPAPEIEIPTLYHGTWVYTDDTNTTALDIKSNNEGIRSTILQAGNDYGAKPYLQLTGSNNKFINVTKNSDTSLTASLNNETVTFEFTSSTTGTIRSNDKTYSIKNNNKVKNYKTNKII</sequence>
<comment type="caution">
    <text evidence="1">The sequence shown here is derived from an EMBL/GenBank/DDBJ whole genome shotgun (WGS) entry which is preliminary data.</text>
</comment>